<evidence type="ECO:0000313" key="2">
    <source>
        <dbReference type="Proteomes" id="UP000199468"/>
    </source>
</evidence>
<name>A0ABY0P6T8_9HYPH</name>
<evidence type="ECO:0000313" key="1">
    <source>
        <dbReference type="EMBL" id="SDH53542.1"/>
    </source>
</evidence>
<gene>
    <name evidence="1" type="ORF">SAMN05421844_10993</name>
</gene>
<accession>A0ABY0P6T8</accession>
<proteinExistence type="predicted"/>
<keyword evidence="2" id="KW-1185">Reference proteome</keyword>
<reference evidence="1 2" key="1">
    <citation type="submission" date="2016-10" db="EMBL/GenBank/DDBJ databases">
        <authorList>
            <person name="Varghese N."/>
            <person name="Submissions S."/>
        </authorList>
    </citation>
    <scope>NUCLEOTIDE SEQUENCE [LARGE SCALE GENOMIC DNA]</scope>
    <source>
        <strain evidence="1 2">DSM 26672</strain>
    </source>
</reference>
<dbReference type="EMBL" id="FNBZ01000009">
    <property type="protein sequence ID" value="SDH53542.1"/>
    <property type="molecule type" value="Genomic_DNA"/>
</dbReference>
<organism evidence="1 2">
    <name type="scientific">Bosea robiniae</name>
    <dbReference type="NCBI Taxonomy" id="1036780"/>
    <lineage>
        <taxon>Bacteria</taxon>
        <taxon>Pseudomonadati</taxon>
        <taxon>Pseudomonadota</taxon>
        <taxon>Alphaproteobacteria</taxon>
        <taxon>Hyphomicrobiales</taxon>
        <taxon>Boseaceae</taxon>
        <taxon>Bosea</taxon>
    </lineage>
</organism>
<comment type="caution">
    <text evidence="1">The sequence shown here is derived from an EMBL/GenBank/DDBJ whole genome shotgun (WGS) entry which is preliminary data.</text>
</comment>
<protein>
    <submittedName>
        <fullName evidence="1">Uncharacterized protein</fullName>
    </submittedName>
</protein>
<dbReference type="Proteomes" id="UP000199468">
    <property type="component" value="Unassembled WGS sequence"/>
</dbReference>
<sequence>MSDTLLTPEIARAQKKLEEAIGHAVGVLGKENKDVLPKGCTWQCWVEIGPDGRPVVKCGIKCG</sequence>